<dbReference type="Gene3D" id="3.10.129.10">
    <property type="entry name" value="Hotdog Thioesterase"/>
    <property type="match status" value="1"/>
</dbReference>
<evidence type="ECO:0000259" key="1">
    <source>
        <dbReference type="Pfam" id="PF03061"/>
    </source>
</evidence>
<sequence length="219" mass="23995">MGKGSPWEEYQAFVASVPVPQADIDFFSKIPCARPYLDSNTYRAIPFSARFKNGGSLYTTSDKFFNTTLHSPDTIPHLLALERKRNSDVADGLTLASQNTVGGGDADLVLFVDLREGLCGYMDTAHGGALGALLDEALGTCLEGCRRAFPEDHSRLFTANLEVSYRSPVAVPGVVCVKSWLRRKEGRKWFLEGQILGEDGEIKCEAKALFLGAREKSQL</sequence>
<proteinExistence type="predicted"/>
<accession>A0A2B7WVG8</accession>
<feature type="domain" description="Thioesterase" evidence="1">
    <location>
        <begin position="124"/>
        <end position="201"/>
    </location>
</feature>
<keyword evidence="3" id="KW-1185">Reference proteome</keyword>
<dbReference type="InterPro" id="IPR052061">
    <property type="entry name" value="PTE-AB_protein"/>
</dbReference>
<dbReference type="CDD" id="cd03443">
    <property type="entry name" value="PaaI_thioesterase"/>
    <property type="match status" value="1"/>
</dbReference>
<evidence type="ECO:0000313" key="3">
    <source>
        <dbReference type="Proteomes" id="UP000224080"/>
    </source>
</evidence>
<dbReference type="InterPro" id="IPR006683">
    <property type="entry name" value="Thioestr_dom"/>
</dbReference>
<dbReference type="SUPFAM" id="SSF54637">
    <property type="entry name" value="Thioesterase/thiol ester dehydrase-isomerase"/>
    <property type="match status" value="1"/>
</dbReference>
<reference evidence="2 3" key="1">
    <citation type="submission" date="2017-10" db="EMBL/GenBank/DDBJ databases">
        <title>Comparative genomics in systemic dimorphic fungi from Ajellomycetaceae.</title>
        <authorList>
            <person name="Munoz J.F."/>
            <person name="Mcewen J.G."/>
            <person name="Clay O.K."/>
            <person name="Cuomo C.A."/>
        </authorList>
    </citation>
    <scope>NUCLEOTIDE SEQUENCE [LARGE SCALE GENOMIC DNA]</scope>
    <source>
        <strain evidence="2 3">UAMH130</strain>
    </source>
</reference>
<dbReference type="PANTHER" id="PTHR47260:SF3">
    <property type="entry name" value="THIOESTERASE FAMILY PROTEIN (AFU_ORTHOLOGUE AFUA_7G03960)"/>
    <property type="match status" value="1"/>
</dbReference>
<dbReference type="OrthoDB" id="506431at2759"/>
<dbReference type="PANTHER" id="PTHR47260">
    <property type="entry name" value="UPF0644 PROTEIN PB2B4.06"/>
    <property type="match status" value="1"/>
</dbReference>
<dbReference type="Pfam" id="PF03061">
    <property type="entry name" value="4HBT"/>
    <property type="match status" value="1"/>
</dbReference>
<comment type="caution">
    <text evidence="2">The sequence shown here is derived from an EMBL/GenBank/DDBJ whole genome shotgun (WGS) entry which is preliminary data.</text>
</comment>
<dbReference type="AlphaFoldDB" id="A0A2B7WVG8"/>
<evidence type="ECO:0000313" key="2">
    <source>
        <dbReference type="EMBL" id="PGH03374.1"/>
    </source>
</evidence>
<dbReference type="EMBL" id="PDNC01000049">
    <property type="protein sequence ID" value="PGH03374.1"/>
    <property type="molecule type" value="Genomic_DNA"/>
</dbReference>
<name>A0A2B7WVG8_9EURO</name>
<organism evidence="2 3">
    <name type="scientific">Blastomyces parvus</name>
    <dbReference type="NCBI Taxonomy" id="2060905"/>
    <lineage>
        <taxon>Eukaryota</taxon>
        <taxon>Fungi</taxon>
        <taxon>Dikarya</taxon>
        <taxon>Ascomycota</taxon>
        <taxon>Pezizomycotina</taxon>
        <taxon>Eurotiomycetes</taxon>
        <taxon>Eurotiomycetidae</taxon>
        <taxon>Onygenales</taxon>
        <taxon>Ajellomycetaceae</taxon>
        <taxon>Blastomyces</taxon>
    </lineage>
</organism>
<dbReference type="Proteomes" id="UP000224080">
    <property type="component" value="Unassembled WGS sequence"/>
</dbReference>
<dbReference type="STRING" id="2060905.A0A2B7WVG8"/>
<gene>
    <name evidence="2" type="ORF">GX51_04105</name>
</gene>
<protein>
    <recommendedName>
        <fullName evidence="1">Thioesterase domain-containing protein</fullName>
    </recommendedName>
</protein>
<dbReference type="InterPro" id="IPR029069">
    <property type="entry name" value="HotDog_dom_sf"/>
</dbReference>